<keyword evidence="2" id="KW-1185">Reference proteome</keyword>
<gene>
    <name evidence="1" type="ORF">Pcinc_038289</name>
</gene>
<dbReference type="Proteomes" id="UP001286313">
    <property type="component" value="Unassembled WGS sequence"/>
</dbReference>
<evidence type="ECO:0000313" key="1">
    <source>
        <dbReference type="EMBL" id="KAK3855295.1"/>
    </source>
</evidence>
<dbReference type="InterPro" id="IPR016186">
    <property type="entry name" value="C-type_lectin-like/link_sf"/>
</dbReference>
<dbReference type="InterPro" id="IPR016187">
    <property type="entry name" value="CTDL_fold"/>
</dbReference>
<protein>
    <recommendedName>
        <fullName evidence="3">C-type lectin domain-containing protein</fullName>
    </recommendedName>
</protein>
<dbReference type="AlphaFoldDB" id="A0AAE1BUR2"/>
<dbReference type="Gene3D" id="3.10.100.10">
    <property type="entry name" value="Mannose-Binding Protein A, subunit A"/>
    <property type="match status" value="1"/>
</dbReference>
<dbReference type="EMBL" id="JAWQEG010006271">
    <property type="protein sequence ID" value="KAK3855295.1"/>
    <property type="molecule type" value="Genomic_DNA"/>
</dbReference>
<reference evidence="1" key="1">
    <citation type="submission" date="2023-10" db="EMBL/GenBank/DDBJ databases">
        <title>Genome assemblies of two species of porcelain crab, Petrolisthes cinctipes and Petrolisthes manimaculis (Anomura: Porcellanidae).</title>
        <authorList>
            <person name="Angst P."/>
        </authorList>
    </citation>
    <scope>NUCLEOTIDE SEQUENCE</scope>
    <source>
        <strain evidence="1">PB745_01</strain>
        <tissue evidence="1">Gill</tissue>
    </source>
</reference>
<organism evidence="1 2">
    <name type="scientific">Petrolisthes cinctipes</name>
    <name type="common">Flat porcelain crab</name>
    <dbReference type="NCBI Taxonomy" id="88211"/>
    <lineage>
        <taxon>Eukaryota</taxon>
        <taxon>Metazoa</taxon>
        <taxon>Ecdysozoa</taxon>
        <taxon>Arthropoda</taxon>
        <taxon>Crustacea</taxon>
        <taxon>Multicrustacea</taxon>
        <taxon>Malacostraca</taxon>
        <taxon>Eumalacostraca</taxon>
        <taxon>Eucarida</taxon>
        <taxon>Decapoda</taxon>
        <taxon>Pleocyemata</taxon>
        <taxon>Anomura</taxon>
        <taxon>Galatheoidea</taxon>
        <taxon>Porcellanidae</taxon>
        <taxon>Petrolisthes</taxon>
    </lineage>
</organism>
<accession>A0AAE1BUR2</accession>
<dbReference type="SUPFAM" id="SSF56436">
    <property type="entry name" value="C-type lectin-like"/>
    <property type="match status" value="1"/>
</dbReference>
<name>A0AAE1BUR2_PETCI</name>
<evidence type="ECO:0000313" key="2">
    <source>
        <dbReference type="Proteomes" id="UP001286313"/>
    </source>
</evidence>
<proteinExistence type="predicted"/>
<sequence>MSPVQCAATCKNLNNCQGYTTTNHNNNTASNNQLSLDCTFYSTIENLVDQEDSTLYCTDCPGKGESCTKDSDCWRTTHAICDTTTHICSCSHVTRDDGDVCIKDYASDPSFQAYNGYWILIRPGRLLNPISWYGGVNFCTSKHASLFIPQDKNDWDWMKQAVKNVGKSHFLVPIKVNDNDQKMWTDGTSSDDASFVNWRQTLLFTREQLWDTFALGIEIVDVTCAYYISVDMGIFGSVTVTELGPCGFAGGFGVVCAAPQ</sequence>
<evidence type="ECO:0008006" key="3">
    <source>
        <dbReference type="Google" id="ProtNLM"/>
    </source>
</evidence>
<comment type="caution">
    <text evidence="1">The sequence shown here is derived from an EMBL/GenBank/DDBJ whole genome shotgun (WGS) entry which is preliminary data.</text>
</comment>
<dbReference type="CDD" id="cd00037">
    <property type="entry name" value="CLECT"/>
    <property type="match status" value="1"/>
</dbReference>